<dbReference type="Pfam" id="PF00701">
    <property type="entry name" value="DHDPS"/>
    <property type="match status" value="1"/>
</dbReference>
<proteinExistence type="inferred from homology"/>
<feature type="active site" description="Schiff-base intermediate with substrate" evidence="4">
    <location>
        <position position="160"/>
    </location>
</feature>
<dbReference type="InterPro" id="IPR013785">
    <property type="entry name" value="Aldolase_TIM"/>
</dbReference>
<dbReference type="RefSeq" id="WP_126332939.1">
    <property type="nucleotide sequence ID" value="NZ_AP022604.1"/>
</dbReference>
<dbReference type="OrthoDB" id="9778880at2"/>
<dbReference type="GO" id="GO:0008840">
    <property type="term" value="F:4-hydroxy-tetrahydrodipicolinate synthase activity"/>
    <property type="evidence" value="ECO:0007669"/>
    <property type="project" value="TreeGrafter"/>
</dbReference>
<dbReference type="PIRSF" id="PIRSF001365">
    <property type="entry name" value="DHDPS"/>
    <property type="match status" value="1"/>
</dbReference>
<evidence type="ECO:0000256" key="2">
    <source>
        <dbReference type="ARBA" id="ARBA00023239"/>
    </source>
</evidence>
<dbReference type="EC" id="4.2.1.52" evidence="5"/>
<dbReference type="CDD" id="cd00408">
    <property type="entry name" value="DHDPS-like"/>
    <property type="match status" value="1"/>
</dbReference>
<accession>A0A3S4VG34</accession>
<evidence type="ECO:0000313" key="5">
    <source>
        <dbReference type="EMBL" id="VEG46784.1"/>
    </source>
</evidence>
<evidence type="ECO:0000256" key="3">
    <source>
        <dbReference type="PIRNR" id="PIRNR001365"/>
    </source>
</evidence>
<dbReference type="EMBL" id="LR134355">
    <property type="protein sequence ID" value="VEG46784.1"/>
    <property type="molecule type" value="Genomic_DNA"/>
</dbReference>
<organism evidence="5 6">
    <name type="scientific">Mycolicibacterium chitae</name>
    <name type="common">Mycobacterium chitae</name>
    <dbReference type="NCBI Taxonomy" id="1792"/>
    <lineage>
        <taxon>Bacteria</taxon>
        <taxon>Bacillati</taxon>
        <taxon>Actinomycetota</taxon>
        <taxon>Actinomycetes</taxon>
        <taxon>Mycobacteriales</taxon>
        <taxon>Mycobacteriaceae</taxon>
        <taxon>Mycolicibacterium</taxon>
    </lineage>
</organism>
<dbReference type="SUPFAM" id="SSF51569">
    <property type="entry name" value="Aldolase"/>
    <property type="match status" value="1"/>
</dbReference>
<feature type="active site" description="Proton donor/acceptor" evidence="4">
    <location>
        <position position="133"/>
    </location>
</feature>
<dbReference type="Proteomes" id="UP000282551">
    <property type="component" value="Chromosome"/>
</dbReference>
<dbReference type="PRINTS" id="PR00146">
    <property type="entry name" value="DHPICSNTHASE"/>
</dbReference>
<evidence type="ECO:0000256" key="1">
    <source>
        <dbReference type="ARBA" id="ARBA00007592"/>
    </source>
</evidence>
<comment type="similarity">
    <text evidence="1 3">Belongs to the DapA family.</text>
</comment>
<sequence>MQPIRFYAIAPTVFDAAGQVDAAAVADNVARIAARGVTGVLLTGSYGEFQVLRPEERIAVTEAVVRTNPEAVVMSGAAALNGDDAIELGRRLFEVGAHQVMVSAPFAAELTEADLLAHFARVGDALRHDLIVYSNPVFGVDLSPSVLQQVTETAPYTGIKQGTKSLAAMVETVARVQQAGHAQVLAAADLACAAAVGAGVGGVTSTNVWVFPEAFLALADPAVAPSVKAEFLGALQPYATVVRALGQPRVVKAAMVLRGYSGSANVRAPYVALDETETKHLASVLAEVDELLAGIAA</sequence>
<evidence type="ECO:0000256" key="4">
    <source>
        <dbReference type="PIRSR" id="PIRSR001365-1"/>
    </source>
</evidence>
<reference evidence="5 6" key="1">
    <citation type="submission" date="2018-12" db="EMBL/GenBank/DDBJ databases">
        <authorList>
            <consortium name="Pathogen Informatics"/>
        </authorList>
    </citation>
    <scope>NUCLEOTIDE SEQUENCE [LARGE SCALE GENOMIC DNA]</scope>
    <source>
        <strain evidence="5 6">NCTC10485</strain>
    </source>
</reference>
<gene>
    <name evidence="5" type="primary">dapA_1</name>
    <name evidence="5" type="ORF">NCTC10485_01267</name>
</gene>
<protein>
    <submittedName>
        <fullName evidence="5">Dihydrodipicolinate synthase DapA_1</fullName>
        <ecNumber evidence="5">4.1.2.-</ecNumber>
        <ecNumber evidence="5">4.2.1.52</ecNumber>
    </submittedName>
</protein>
<dbReference type="PANTHER" id="PTHR12128">
    <property type="entry name" value="DIHYDRODIPICOLINATE SYNTHASE"/>
    <property type="match status" value="1"/>
</dbReference>
<dbReference type="Gene3D" id="3.20.20.70">
    <property type="entry name" value="Aldolase class I"/>
    <property type="match status" value="1"/>
</dbReference>
<dbReference type="AlphaFoldDB" id="A0A3S4VG34"/>
<evidence type="ECO:0000313" key="6">
    <source>
        <dbReference type="Proteomes" id="UP000282551"/>
    </source>
</evidence>
<dbReference type="EC" id="4.1.2.-" evidence="5"/>
<name>A0A3S4VG34_MYCCI</name>
<dbReference type="SMART" id="SM01130">
    <property type="entry name" value="DHDPS"/>
    <property type="match status" value="1"/>
</dbReference>
<keyword evidence="6" id="KW-1185">Reference proteome</keyword>
<keyword evidence="2 3" id="KW-0456">Lyase</keyword>
<dbReference type="InterPro" id="IPR002220">
    <property type="entry name" value="DapA-like"/>
</dbReference>
<dbReference type="PANTHER" id="PTHR12128:SF66">
    <property type="entry name" value="4-HYDROXY-2-OXOGLUTARATE ALDOLASE, MITOCHONDRIAL"/>
    <property type="match status" value="1"/>
</dbReference>